<dbReference type="PANTHER" id="PTHR30319:SF1">
    <property type="entry name" value="TRANSCRIPTIONAL REPRESSOR PAAX"/>
    <property type="match status" value="1"/>
</dbReference>
<dbReference type="Gene3D" id="1.20.58.1460">
    <property type="match status" value="1"/>
</dbReference>
<accession>A0A6J6JUV4</accession>
<dbReference type="Pfam" id="PF08223">
    <property type="entry name" value="PaaX_C"/>
    <property type="match status" value="1"/>
</dbReference>
<name>A0A6J6JUV4_9ZZZZ</name>
<dbReference type="EMBL" id="CAEZVK010000176">
    <property type="protein sequence ID" value="CAB4640198.1"/>
    <property type="molecule type" value="Genomic_DNA"/>
</dbReference>
<evidence type="ECO:0000259" key="1">
    <source>
        <dbReference type="Pfam" id="PF08223"/>
    </source>
</evidence>
<dbReference type="GO" id="GO:0006351">
    <property type="term" value="P:DNA-templated transcription"/>
    <property type="evidence" value="ECO:0007669"/>
    <property type="project" value="TreeGrafter"/>
</dbReference>
<feature type="domain" description="Transcriptional repressor PaaX-like C-terminal" evidence="1">
    <location>
        <begin position="3"/>
        <end position="83"/>
    </location>
</feature>
<protein>
    <submittedName>
        <fullName evidence="2">Unannotated protein</fullName>
    </submittedName>
</protein>
<dbReference type="InterPro" id="IPR013225">
    <property type="entry name" value="PaaX_C"/>
</dbReference>
<dbReference type="AlphaFoldDB" id="A0A6J6JUV4"/>
<sequence length="94" mass="10707">MAWDLETAAAAHEAFVSEFEDAVPSDDAEAFALRTRMAHEWRHILSVDPSLPPELLPEDWIGTRARTVFQRQFSQWANAATSYYIRLSEEPVVS</sequence>
<reference evidence="2" key="1">
    <citation type="submission" date="2020-05" db="EMBL/GenBank/DDBJ databases">
        <authorList>
            <person name="Chiriac C."/>
            <person name="Salcher M."/>
            <person name="Ghai R."/>
            <person name="Kavagutti S V."/>
        </authorList>
    </citation>
    <scope>NUCLEOTIDE SEQUENCE</scope>
</reference>
<dbReference type="PANTHER" id="PTHR30319">
    <property type="entry name" value="PHENYLACETIC ACID REGULATOR-RELATED TRANSCRIPTIONAL REPRESSOR"/>
    <property type="match status" value="1"/>
</dbReference>
<evidence type="ECO:0000313" key="2">
    <source>
        <dbReference type="EMBL" id="CAB4640198.1"/>
    </source>
</evidence>
<proteinExistence type="predicted"/>
<gene>
    <name evidence="2" type="ORF">UFOPK2000_01324</name>
</gene>
<organism evidence="2">
    <name type="scientific">freshwater metagenome</name>
    <dbReference type="NCBI Taxonomy" id="449393"/>
    <lineage>
        <taxon>unclassified sequences</taxon>
        <taxon>metagenomes</taxon>
        <taxon>ecological metagenomes</taxon>
    </lineage>
</organism>